<keyword evidence="4" id="KW-0274">FAD</keyword>
<organism evidence="7 8">
    <name type="scientific">Agromyces salentinus</name>
    <dbReference type="NCBI Taxonomy" id="269421"/>
    <lineage>
        <taxon>Bacteria</taxon>
        <taxon>Bacillati</taxon>
        <taxon>Actinomycetota</taxon>
        <taxon>Actinomycetes</taxon>
        <taxon>Micrococcales</taxon>
        <taxon>Microbacteriaceae</taxon>
        <taxon>Agromyces</taxon>
    </lineage>
</organism>
<evidence type="ECO:0000256" key="2">
    <source>
        <dbReference type="ARBA" id="ARBA00009321"/>
    </source>
</evidence>
<dbReference type="NCBIfam" id="TIGR00031">
    <property type="entry name" value="UDP-GALP_mutase"/>
    <property type="match status" value="1"/>
</dbReference>
<name>A0ABP4Z9A4_9MICO</name>
<keyword evidence="3" id="KW-0285">Flavoprotein</keyword>
<dbReference type="SUPFAM" id="SSF54373">
    <property type="entry name" value="FAD-linked reductases, C-terminal domain"/>
    <property type="match status" value="1"/>
</dbReference>
<evidence type="ECO:0000256" key="4">
    <source>
        <dbReference type="ARBA" id="ARBA00022827"/>
    </source>
</evidence>
<reference evidence="8" key="1">
    <citation type="journal article" date="2019" name="Int. J. Syst. Evol. Microbiol.">
        <title>The Global Catalogue of Microorganisms (GCM) 10K type strain sequencing project: providing services to taxonomists for standard genome sequencing and annotation.</title>
        <authorList>
            <consortium name="The Broad Institute Genomics Platform"/>
            <consortium name="The Broad Institute Genome Sequencing Center for Infectious Disease"/>
            <person name="Wu L."/>
            <person name="Ma J."/>
        </authorList>
    </citation>
    <scope>NUCLEOTIDE SEQUENCE [LARGE SCALE GENOMIC DNA]</scope>
    <source>
        <strain evidence="8">JCM 14323</strain>
    </source>
</reference>
<comment type="similarity">
    <text evidence="2">Belongs to the UDP-galactopyranose/dTDP-fucopyranose mutase family.</text>
</comment>
<dbReference type="PANTHER" id="PTHR21197:SF0">
    <property type="entry name" value="UDP-GALACTOPYRANOSE MUTASE"/>
    <property type="match status" value="1"/>
</dbReference>
<keyword evidence="5" id="KW-0413">Isomerase</keyword>
<proteinExistence type="inferred from homology"/>
<dbReference type="RefSeq" id="WP_246205189.1">
    <property type="nucleotide sequence ID" value="NZ_BAAANK010000008.1"/>
</dbReference>
<comment type="caution">
    <text evidence="7">The sequence shown here is derived from an EMBL/GenBank/DDBJ whole genome shotgun (WGS) entry which is preliminary data.</text>
</comment>
<evidence type="ECO:0000313" key="8">
    <source>
        <dbReference type="Proteomes" id="UP001501746"/>
    </source>
</evidence>
<dbReference type="PANTHER" id="PTHR21197">
    <property type="entry name" value="UDP-GALACTOPYRANOSE MUTASE"/>
    <property type="match status" value="1"/>
</dbReference>
<sequence>MTTDVDLVVVGSGFFGLTIAERCAAELGKRVLVIDRRDHIGGNAYSEADPETGIEVHRYGAHLFHTSNPTVWEYVNRFTAFTDYVHKVYTTHGGEVFPLPINLGTINQFFRSAHGPAAARDLVASQASEVDSSNVANLEEKAISLIGRPLYEAFIRDYTAKQWQTSPSELPAEIISRLPVRYTYDNRYFNDAHEGLPVDGYTAWIERMADHPLIEVRLSTDFFDESQPINKTALVGKVPIVYTGPVDRYFDYTRGELAWRTLDFEREVLPIGDYQGTSVMNYADEETPYTRIHEFRHFHPEREHPADKTIIMREYSRFAEREDEPYYPVNTPADREKLLAYRELAKAEAAVYFGGRLGTYQYLDMHMAIGSALSMFENKLKPAFG</sequence>
<evidence type="ECO:0000256" key="1">
    <source>
        <dbReference type="ARBA" id="ARBA00001974"/>
    </source>
</evidence>
<evidence type="ECO:0000259" key="6">
    <source>
        <dbReference type="Pfam" id="PF03275"/>
    </source>
</evidence>
<evidence type="ECO:0000313" key="7">
    <source>
        <dbReference type="EMBL" id="GAA1840644.1"/>
    </source>
</evidence>
<dbReference type="Proteomes" id="UP001501746">
    <property type="component" value="Unassembled WGS sequence"/>
</dbReference>
<dbReference type="EMBL" id="BAAANK010000008">
    <property type="protein sequence ID" value="GAA1840644.1"/>
    <property type="molecule type" value="Genomic_DNA"/>
</dbReference>
<dbReference type="Pfam" id="PF03275">
    <property type="entry name" value="GLF"/>
    <property type="match status" value="1"/>
</dbReference>
<evidence type="ECO:0000256" key="3">
    <source>
        <dbReference type="ARBA" id="ARBA00022630"/>
    </source>
</evidence>
<comment type="cofactor">
    <cofactor evidence="1">
        <name>FAD</name>
        <dbReference type="ChEBI" id="CHEBI:57692"/>
    </cofactor>
</comment>
<dbReference type="Gene3D" id="3.40.50.720">
    <property type="entry name" value="NAD(P)-binding Rossmann-like Domain"/>
    <property type="match status" value="3"/>
</dbReference>
<accession>A0ABP4Z9A4</accession>
<dbReference type="InterPro" id="IPR004379">
    <property type="entry name" value="UDP-GALP_mutase"/>
</dbReference>
<feature type="domain" description="UDP-galactopyranose mutase C-terminal" evidence="6">
    <location>
        <begin position="153"/>
        <end position="362"/>
    </location>
</feature>
<protein>
    <submittedName>
        <fullName evidence="7">UDP-galactopyranose mutase</fullName>
    </submittedName>
</protein>
<dbReference type="SUPFAM" id="SSF51971">
    <property type="entry name" value="Nucleotide-binding domain"/>
    <property type="match status" value="1"/>
</dbReference>
<evidence type="ECO:0000256" key="5">
    <source>
        <dbReference type="ARBA" id="ARBA00023235"/>
    </source>
</evidence>
<gene>
    <name evidence="7" type="primary">glf</name>
    <name evidence="7" type="ORF">GCM10009750_28380</name>
</gene>
<dbReference type="Pfam" id="PF13450">
    <property type="entry name" value="NAD_binding_8"/>
    <property type="match status" value="1"/>
</dbReference>
<keyword evidence="8" id="KW-1185">Reference proteome</keyword>
<dbReference type="InterPro" id="IPR015899">
    <property type="entry name" value="UDP-GalPyranose_mutase_C"/>
</dbReference>